<accession>A0A6L2NBS0</accession>
<gene>
    <name evidence="2" type="ORF">Tci_054905</name>
</gene>
<evidence type="ECO:0000313" key="2">
    <source>
        <dbReference type="EMBL" id="GEU82927.1"/>
    </source>
</evidence>
<protein>
    <submittedName>
        <fullName evidence="2">Uncharacterized protein</fullName>
    </submittedName>
</protein>
<sequence length="377" mass="41658">MRNRVSDTWVWGRRVTWNVGGVSGTIQVWGSVQEGSCGGDTVLAGKVVGDVRYGEAFPTITGLDAGQDRENIAKTSAMPHEASTRVTSLGGGEGKSRLLMIMRRGEKDLLRRMLQHREMDQKVDLLVADTMKDSDKSDDKRSDSTDDMENVLGTLGAANILASRGLRSVFTTASLSVATASTIVSSAVAIANGSFPTAVIFTTASVATPTTRVTRSSRGVFIKSSSPISVNIPFISKKDKGKRKMTEPLEQMNVQLARDLEAKFAQEDQIIREQVERDSEIARIHVERELEIMIAELDRSNEMVAKYLSAYEQAKAGLSHDEKVELIDEILMYQRHISQIKKYQAQQNKPATKTKKEISTCQYREAMLVGKPKTLKE</sequence>
<dbReference type="EMBL" id="BKCJ010008580">
    <property type="protein sequence ID" value="GEU82927.1"/>
    <property type="molecule type" value="Genomic_DNA"/>
</dbReference>
<name>A0A6L2NBS0_TANCI</name>
<comment type="caution">
    <text evidence="2">The sequence shown here is derived from an EMBL/GenBank/DDBJ whole genome shotgun (WGS) entry which is preliminary data.</text>
</comment>
<feature type="region of interest" description="Disordered" evidence="1">
    <location>
        <begin position="128"/>
        <end position="148"/>
    </location>
</feature>
<reference evidence="2" key="1">
    <citation type="journal article" date="2019" name="Sci. Rep.">
        <title>Draft genome of Tanacetum cinerariifolium, the natural source of mosquito coil.</title>
        <authorList>
            <person name="Yamashiro T."/>
            <person name="Shiraishi A."/>
            <person name="Satake H."/>
            <person name="Nakayama K."/>
        </authorList>
    </citation>
    <scope>NUCLEOTIDE SEQUENCE</scope>
</reference>
<evidence type="ECO:0000256" key="1">
    <source>
        <dbReference type="SAM" id="MobiDB-lite"/>
    </source>
</evidence>
<feature type="compositionally biased region" description="Basic and acidic residues" evidence="1">
    <location>
        <begin position="130"/>
        <end position="144"/>
    </location>
</feature>
<proteinExistence type="predicted"/>
<organism evidence="2">
    <name type="scientific">Tanacetum cinerariifolium</name>
    <name type="common">Dalmatian daisy</name>
    <name type="synonym">Chrysanthemum cinerariifolium</name>
    <dbReference type="NCBI Taxonomy" id="118510"/>
    <lineage>
        <taxon>Eukaryota</taxon>
        <taxon>Viridiplantae</taxon>
        <taxon>Streptophyta</taxon>
        <taxon>Embryophyta</taxon>
        <taxon>Tracheophyta</taxon>
        <taxon>Spermatophyta</taxon>
        <taxon>Magnoliopsida</taxon>
        <taxon>eudicotyledons</taxon>
        <taxon>Gunneridae</taxon>
        <taxon>Pentapetalae</taxon>
        <taxon>asterids</taxon>
        <taxon>campanulids</taxon>
        <taxon>Asterales</taxon>
        <taxon>Asteraceae</taxon>
        <taxon>Asteroideae</taxon>
        <taxon>Anthemideae</taxon>
        <taxon>Anthemidinae</taxon>
        <taxon>Tanacetum</taxon>
    </lineage>
</organism>
<dbReference type="AlphaFoldDB" id="A0A6L2NBS0"/>